<keyword evidence="5" id="KW-0547">Nucleotide-binding</keyword>
<evidence type="ECO:0000256" key="2">
    <source>
        <dbReference type="ARBA" id="ARBA00012438"/>
    </source>
</evidence>
<dbReference type="PANTHER" id="PTHR43065">
    <property type="entry name" value="SENSOR HISTIDINE KINASE"/>
    <property type="match status" value="1"/>
</dbReference>
<dbReference type="InterPro" id="IPR003594">
    <property type="entry name" value="HATPase_dom"/>
</dbReference>
<reference evidence="10 11" key="1">
    <citation type="submission" date="2015-02" db="EMBL/GenBank/DDBJ databases">
        <title>Single-cell genomics of uncultivated deep-branching MTB reveals a conserved set of magnetosome genes.</title>
        <authorList>
            <person name="Kolinko S."/>
            <person name="Richter M."/>
            <person name="Glockner F.O."/>
            <person name="Brachmann A."/>
            <person name="Schuler D."/>
        </authorList>
    </citation>
    <scope>NUCLEOTIDE SEQUENCE [LARGE SCALE GENOMIC DNA]</scope>
    <source>
        <strain evidence="10">TM-1</strain>
    </source>
</reference>
<keyword evidence="11" id="KW-1185">Reference proteome</keyword>
<dbReference type="Gene3D" id="3.30.565.10">
    <property type="entry name" value="Histidine kinase-like ATPase, C-terminal domain"/>
    <property type="match status" value="1"/>
</dbReference>
<evidence type="ECO:0000256" key="6">
    <source>
        <dbReference type="ARBA" id="ARBA00022777"/>
    </source>
</evidence>
<accession>A0A0F3GRX3</accession>
<keyword evidence="7 10" id="KW-0067">ATP-binding</keyword>
<gene>
    <name evidence="10" type="ORF">MBAV_003284</name>
</gene>
<dbReference type="SUPFAM" id="SSF55874">
    <property type="entry name" value="ATPase domain of HSP90 chaperone/DNA topoisomerase II/histidine kinase"/>
    <property type="match status" value="1"/>
</dbReference>
<dbReference type="InterPro" id="IPR036890">
    <property type="entry name" value="HATPase_C_sf"/>
</dbReference>
<dbReference type="InterPro" id="IPR004358">
    <property type="entry name" value="Sig_transdc_His_kin-like_C"/>
</dbReference>
<dbReference type="PROSITE" id="PS50109">
    <property type="entry name" value="HIS_KIN"/>
    <property type="match status" value="1"/>
</dbReference>
<dbReference type="CDD" id="cd00082">
    <property type="entry name" value="HisKA"/>
    <property type="match status" value="1"/>
</dbReference>
<dbReference type="SMART" id="SM00387">
    <property type="entry name" value="HATPase_c"/>
    <property type="match status" value="1"/>
</dbReference>
<name>A0A0F3GRX3_9BACT</name>
<dbReference type="InterPro" id="IPR003661">
    <property type="entry name" value="HisK_dim/P_dom"/>
</dbReference>
<dbReference type="PRINTS" id="PR00344">
    <property type="entry name" value="BCTRLSENSOR"/>
</dbReference>
<organism evidence="10 11">
    <name type="scientific">Candidatus Magnetobacterium bavaricum</name>
    <dbReference type="NCBI Taxonomy" id="29290"/>
    <lineage>
        <taxon>Bacteria</taxon>
        <taxon>Pseudomonadati</taxon>
        <taxon>Nitrospirota</taxon>
        <taxon>Thermodesulfovibrionia</taxon>
        <taxon>Thermodesulfovibrionales</taxon>
        <taxon>Candidatus Magnetobacteriaceae</taxon>
        <taxon>Candidatus Magnetobacterium</taxon>
    </lineage>
</organism>
<keyword evidence="8" id="KW-0902">Two-component regulatory system</keyword>
<dbReference type="Pfam" id="PF02518">
    <property type="entry name" value="HATPase_c"/>
    <property type="match status" value="1"/>
</dbReference>
<evidence type="ECO:0000256" key="1">
    <source>
        <dbReference type="ARBA" id="ARBA00000085"/>
    </source>
</evidence>
<keyword evidence="3" id="KW-0597">Phosphoprotein</keyword>
<evidence type="ECO:0000256" key="8">
    <source>
        <dbReference type="ARBA" id="ARBA00023012"/>
    </source>
</evidence>
<keyword evidence="4" id="KW-0808">Transferase</keyword>
<dbReference type="Proteomes" id="UP000033423">
    <property type="component" value="Unassembled WGS sequence"/>
</dbReference>
<evidence type="ECO:0000256" key="5">
    <source>
        <dbReference type="ARBA" id="ARBA00022741"/>
    </source>
</evidence>
<dbReference type="GO" id="GO:0005524">
    <property type="term" value="F:ATP binding"/>
    <property type="evidence" value="ECO:0007669"/>
    <property type="project" value="UniProtKB-KW"/>
</dbReference>
<evidence type="ECO:0000256" key="3">
    <source>
        <dbReference type="ARBA" id="ARBA00022553"/>
    </source>
</evidence>
<comment type="catalytic activity">
    <reaction evidence="1">
        <text>ATP + protein L-histidine = ADP + protein N-phospho-L-histidine.</text>
        <dbReference type="EC" id="2.7.13.3"/>
    </reaction>
</comment>
<evidence type="ECO:0000313" key="10">
    <source>
        <dbReference type="EMBL" id="KJU84522.1"/>
    </source>
</evidence>
<keyword evidence="6" id="KW-0418">Kinase</keyword>
<dbReference type="AlphaFoldDB" id="A0A0F3GRX3"/>
<evidence type="ECO:0000256" key="4">
    <source>
        <dbReference type="ARBA" id="ARBA00022679"/>
    </source>
</evidence>
<evidence type="ECO:0000256" key="7">
    <source>
        <dbReference type="ARBA" id="ARBA00022840"/>
    </source>
</evidence>
<comment type="caution">
    <text evidence="10">The sequence shown here is derived from an EMBL/GenBank/DDBJ whole genome shotgun (WGS) entry which is preliminary data.</text>
</comment>
<protein>
    <recommendedName>
        <fullName evidence="2">histidine kinase</fullName>
        <ecNumber evidence="2">2.7.13.3</ecNumber>
    </recommendedName>
</protein>
<dbReference type="SUPFAM" id="SSF47384">
    <property type="entry name" value="Homodimeric domain of signal transducing histidine kinase"/>
    <property type="match status" value="1"/>
</dbReference>
<dbReference type="EMBL" id="LACI01001408">
    <property type="protein sequence ID" value="KJU84522.1"/>
    <property type="molecule type" value="Genomic_DNA"/>
</dbReference>
<dbReference type="Gene3D" id="1.10.287.130">
    <property type="match status" value="1"/>
</dbReference>
<evidence type="ECO:0000259" key="9">
    <source>
        <dbReference type="PROSITE" id="PS50109"/>
    </source>
</evidence>
<proteinExistence type="predicted"/>
<feature type="domain" description="Histidine kinase" evidence="9">
    <location>
        <begin position="33"/>
        <end position="273"/>
    </location>
</feature>
<dbReference type="InterPro" id="IPR036097">
    <property type="entry name" value="HisK_dim/P_sf"/>
</dbReference>
<dbReference type="InterPro" id="IPR005467">
    <property type="entry name" value="His_kinase_dom"/>
</dbReference>
<dbReference type="PANTHER" id="PTHR43065:SF10">
    <property type="entry name" value="PEROXIDE STRESS-ACTIVATED HISTIDINE KINASE MAK3"/>
    <property type="match status" value="1"/>
</dbReference>
<dbReference type="GO" id="GO:0000155">
    <property type="term" value="F:phosphorelay sensor kinase activity"/>
    <property type="evidence" value="ECO:0007669"/>
    <property type="project" value="InterPro"/>
</dbReference>
<evidence type="ECO:0000313" key="11">
    <source>
        <dbReference type="Proteomes" id="UP000033423"/>
    </source>
</evidence>
<dbReference type="EC" id="2.7.13.3" evidence="2"/>
<sequence>MKFFTKIIESIVLSIRQSRQKTRLDAISALTTGIAHEFGQPITNIRFTVQFYRRKFEKESEDGKIDREEVFKIFDSILEETQRLGALNKRLSPLTSSRSVTETFDVVERIRKRLEAEDLRIRSSNITVEVSSNKGAVSLNADPVIFDQLINNLLVNSIDAINEKKVQVRGKIAIRITGDYNKDILSRDILTLLPRNYIKDYIRLEFEDNGIGIPEKAREKVFHPFFTTKPAGKGEGLGLFIVRNILKMYGGAISIDETFNDGTRFIITIPKEIEF</sequence>